<evidence type="ECO:0000313" key="2">
    <source>
        <dbReference type="EMBL" id="KZM27740.1"/>
    </source>
</evidence>
<evidence type="ECO:0000256" key="1">
    <source>
        <dbReference type="SAM" id="MobiDB-lite"/>
    </source>
</evidence>
<protein>
    <submittedName>
        <fullName evidence="2">Uncharacterized protein</fullName>
    </submittedName>
</protein>
<organism evidence="2 3">
    <name type="scientific">Didymella rabiei</name>
    <name type="common">Chickpea ascochyta blight fungus</name>
    <name type="synonym">Mycosphaerella rabiei</name>
    <dbReference type="NCBI Taxonomy" id="5454"/>
    <lineage>
        <taxon>Eukaryota</taxon>
        <taxon>Fungi</taxon>
        <taxon>Dikarya</taxon>
        <taxon>Ascomycota</taxon>
        <taxon>Pezizomycotina</taxon>
        <taxon>Dothideomycetes</taxon>
        <taxon>Pleosporomycetidae</taxon>
        <taxon>Pleosporales</taxon>
        <taxon>Pleosporineae</taxon>
        <taxon>Didymellaceae</taxon>
        <taxon>Ascochyta</taxon>
    </lineage>
</organism>
<keyword evidence="3" id="KW-1185">Reference proteome</keyword>
<accession>A0A163LF00</accession>
<dbReference type="AlphaFoldDB" id="A0A163LF00"/>
<proteinExistence type="predicted"/>
<feature type="region of interest" description="Disordered" evidence="1">
    <location>
        <begin position="429"/>
        <end position="464"/>
    </location>
</feature>
<dbReference type="Proteomes" id="UP000076837">
    <property type="component" value="Unassembled WGS sequence"/>
</dbReference>
<reference evidence="2 3" key="1">
    <citation type="journal article" date="2016" name="Sci. Rep.">
        <title>Draft genome sequencing and secretome analysis of fungal phytopathogen Ascochyta rabiei provides insight into the necrotrophic effector repertoire.</title>
        <authorList>
            <person name="Verma S."/>
            <person name="Gazara R.K."/>
            <person name="Nizam S."/>
            <person name="Parween S."/>
            <person name="Chattopadhyay D."/>
            <person name="Verma P.K."/>
        </authorList>
    </citation>
    <scope>NUCLEOTIDE SEQUENCE [LARGE SCALE GENOMIC DNA]</scope>
    <source>
        <strain evidence="2 3">ArDII</strain>
    </source>
</reference>
<feature type="compositionally biased region" description="Basic and acidic residues" evidence="1">
    <location>
        <begin position="286"/>
        <end position="298"/>
    </location>
</feature>
<feature type="region of interest" description="Disordered" evidence="1">
    <location>
        <begin position="267"/>
        <end position="324"/>
    </location>
</feature>
<evidence type="ECO:0000313" key="3">
    <source>
        <dbReference type="Proteomes" id="UP000076837"/>
    </source>
</evidence>
<name>A0A163LF00_DIDRA</name>
<sequence length="464" mass="50846">MRCMQIEAAFDSERNTVDIQIGNDIRLHIADIDEVYGLMDVLQDAARAMAKFQSEQLPAARQPDGDIYEDQCKPVALAQGDFEQPAQSTGIRATVHRWTDSDSVEFVVGLEGVDNKWNSTGGTFQMSPVAALQLSADLATAAFALINDAERILKRDCEQITEAARHREDIVTSGLKFRWHREFLASNLGTTAKLVGVRVWDYASGDGGGAHPGRSVLSGDLGISLSTVDRALRDCRDSGWLKRTNESNSHPSRAWADVYALTFPDRSSSVTTDQDINHSSPMTTDSADRSSNDTDRSSNEPLSVVTDDDPTEPNQQNLLQERALPYVSNAGASVHERETEPAATPTSVSLLDSLFERRTPNRVEQQDYVDAEVVGDDIRPHKPAPEPAPLEWISLNLAGLSANEAITAESMLNEGRSRYAVQQHIRLARKPGIRPRKHLHPSKDTSEPPNGAEIPTATAEKSTA</sequence>
<gene>
    <name evidence="2" type="ORF">ST47_g1221</name>
</gene>
<feature type="compositionally biased region" description="Polar residues" evidence="1">
    <location>
        <begin position="267"/>
        <end position="282"/>
    </location>
</feature>
<comment type="caution">
    <text evidence="2">The sequence shown here is derived from an EMBL/GenBank/DDBJ whole genome shotgun (WGS) entry which is preliminary data.</text>
</comment>
<feature type="compositionally biased region" description="Basic residues" evidence="1">
    <location>
        <begin position="429"/>
        <end position="440"/>
    </location>
</feature>
<dbReference type="EMBL" id="JYNV01000060">
    <property type="protein sequence ID" value="KZM27740.1"/>
    <property type="molecule type" value="Genomic_DNA"/>
</dbReference>